<dbReference type="InterPro" id="IPR052400">
    <property type="entry name" value="Zn2-C6_fungal_TF"/>
</dbReference>
<reference evidence="3 4" key="1">
    <citation type="submission" date="2015-05" db="EMBL/GenBank/DDBJ databases">
        <authorList>
            <person name="Wang D.B."/>
            <person name="Wang M."/>
        </authorList>
    </citation>
    <scope>NUCLEOTIDE SEQUENCE [LARGE SCALE GENOMIC DNA]</scope>
    <source>
        <strain evidence="3">VL1</strain>
    </source>
</reference>
<dbReference type="AlphaFoldDB" id="A0A0G4KQU6"/>
<keyword evidence="1" id="KW-0539">Nucleus</keyword>
<dbReference type="EMBL" id="CVQH01003447">
    <property type="protein sequence ID" value="CRK12183.1"/>
    <property type="molecule type" value="Genomic_DNA"/>
</dbReference>
<accession>A0A0G4KQU6</accession>
<dbReference type="STRING" id="100787.A0A0G4KQU6"/>
<dbReference type="Pfam" id="PF11951">
    <property type="entry name" value="Fungal_trans_2"/>
    <property type="match status" value="1"/>
</dbReference>
<feature type="region of interest" description="Disordered" evidence="2">
    <location>
        <begin position="1"/>
        <end position="210"/>
    </location>
</feature>
<dbReference type="Proteomes" id="UP000044602">
    <property type="component" value="Unassembled WGS sequence"/>
</dbReference>
<feature type="non-terminal residue" evidence="3">
    <location>
        <position position="536"/>
    </location>
</feature>
<proteinExistence type="predicted"/>
<evidence type="ECO:0008006" key="5">
    <source>
        <dbReference type="Google" id="ProtNLM"/>
    </source>
</evidence>
<keyword evidence="4" id="KW-1185">Reference proteome</keyword>
<evidence type="ECO:0000313" key="4">
    <source>
        <dbReference type="Proteomes" id="UP000044602"/>
    </source>
</evidence>
<evidence type="ECO:0000256" key="2">
    <source>
        <dbReference type="SAM" id="MobiDB-lite"/>
    </source>
</evidence>
<gene>
    <name evidence="3" type="ORF">BN1708_010379</name>
</gene>
<feature type="compositionally biased region" description="Low complexity" evidence="2">
    <location>
        <begin position="113"/>
        <end position="126"/>
    </location>
</feature>
<feature type="compositionally biased region" description="Low complexity" evidence="2">
    <location>
        <begin position="191"/>
        <end position="201"/>
    </location>
</feature>
<dbReference type="PANTHER" id="PTHR47657">
    <property type="entry name" value="STEROL REGULATORY ELEMENT-BINDING PROTEIN ECM22"/>
    <property type="match status" value="1"/>
</dbReference>
<feature type="compositionally biased region" description="Basic and acidic residues" evidence="2">
    <location>
        <begin position="1"/>
        <end position="42"/>
    </location>
</feature>
<organism evidence="3 4">
    <name type="scientific">Verticillium longisporum</name>
    <name type="common">Verticillium dahliae var. longisporum</name>
    <dbReference type="NCBI Taxonomy" id="100787"/>
    <lineage>
        <taxon>Eukaryota</taxon>
        <taxon>Fungi</taxon>
        <taxon>Dikarya</taxon>
        <taxon>Ascomycota</taxon>
        <taxon>Pezizomycotina</taxon>
        <taxon>Sordariomycetes</taxon>
        <taxon>Hypocreomycetidae</taxon>
        <taxon>Glomerellales</taxon>
        <taxon>Plectosphaerellaceae</taxon>
        <taxon>Verticillium</taxon>
    </lineage>
</organism>
<dbReference type="InterPro" id="IPR021858">
    <property type="entry name" value="Fun_TF"/>
</dbReference>
<dbReference type="GO" id="GO:0000981">
    <property type="term" value="F:DNA-binding transcription factor activity, RNA polymerase II-specific"/>
    <property type="evidence" value="ECO:0007669"/>
    <property type="project" value="TreeGrafter"/>
</dbReference>
<sequence length="536" mass="59814">MQETRDRELQQRDQRDRDAQRMRQMEAQRQREIDEANRRDLEAYNAAIPKTKVPMAQQELGGYGGGGSSSPSPADRYNPSRAAPPAPKASNQQVGSLRAQRPAPSPPTAGSTRPPLSSQQSSGSLRDPNQAQRAPPRPDPNQQRYPNGSSASQPRQNGPSQAQAPSRLPAPVKPLNVNKAPAPQPSDGVKAAEAALSAKAPASERKQDVRMSTMSEDLNMVDLELIHNFTTFTYATLGSDPQVRQMMKTTVIRMALECEYIMHTVLAVSALHLSHYRHARADFYVTKAMQHHQVGARVAIALMGGDLHKEDCEHLHLFCLLTLFYALGSPRKSSDDSLLMGQSAFPNWIFLLRSHEPIIERLNPHNYTGPLSPVFALGRERWHVLNRWEQQLPGPPLLGELSALVAKAVTDPDLLNTYSFAIEHLRRVLTLLVANGDGALGPAAARGPAVRLEGWDVIMWKWQVAKDFLPLLQGPDPAQEAVAIFAHFLILIKKVEDQWWLEGWSTHLMAKVWEKLDQEHRLWVQWPIEELGWVPP</sequence>
<name>A0A0G4KQU6_VERLO</name>
<evidence type="ECO:0000313" key="3">
    <source>
        <dbReference type="EMBL" id="CRK12183.1"/>
    </source>
</evidence>
<dbReference type="PANTHER" id="PTHR47657:SF7">
    <property type="entry name" value="STEROL REGULATORY ELEMENT-BINDING PROTEIN ECM22"/>
    <property type="match status" value="1"/>
</dbReference>
<feature type="compositionally biased region" description="Polar residues" evidence="2">
    <location>
        <begin position="140"/>
        <end position="164"/>
    </location>
</feature>
<feature type="compositionally biased region" description="Low complexity" evidence="2">
    <location>
        <begin position="69"/>
        <end position="81"/>
    </location>
</feature>
<evidence type="ECO:0000256" key="1">
    <source>
        <dbReference type="ARBA" id="ARBA00023242"/>
    </source>
</evidence>
<protein>
    <recommendedName>
        <fullName evidence="5">Transcription factor domain-containing protein</fullName>
    </recommendedName>
</protein>